<evidence type="ECO:0000256" key="1">
    <source>
        <dbReference type="SAM" id="MobiDB-lite"/>
    </source>
</evidence>
<protein>
    <submittedName>
        <fullName evidence="2">Uncharacterized protein</fullName>
    </submittedName>
</protein>
<evidence type="ECO:0000313" key="3">
    <source>
        <dbReference type="Proteomes" id="UP000660262"/>
    </source>
</evidence>
<proteinExistence type="predicted"/>
<organism evidence="2 3">
    <name type="scientific">Pycnococcus provasolii</name>
    <dbReference type="NCBI Taxonomy" id="41880"/>
    <lineage>
        <taxon>Eukaryota</taxon>
        <taxon>Viridiplantae</taxon>
        <taxon>Chlorophyta</taxon>
        <taxon>Pseudoscourfieldiophyceae</taxon>
        <taxon>Pseudoscourfieldiales</taxon>
        <taxon>Pycnococcaceae</taxon>
        <taxon>Pycnococcus</taxon>
    </lineage>
</organism>
<name>A0A830HF98_9CHLO</name>
<dbReference type="EMBL" id="BNJQ01000011">
    <property type="protein sequence ID" value="GHP06006.1"/>
    <property type="molecule type" value="Genomic_DNA"/>
</dbReference>
<reference evidence="2" key="1">
    <citation type="submission" date="2020-10" db="EMBL/GenBank/DDBJ databases">
        <title>Unveiling of a novel bifunctional photoreceptor, Dualchrome1, isolated from a cosmopolitan green alga.</title>
        <authorList>
            <person name="Suzuki S."/>
            <person name="Kawachi M."/>
        </authorList>
    </citation>
    <scope>NUCLEOTIDE SEQUENCE</scope>
    <source>
        <strain evidence="2">NIES 2893</strain>
    </source>
</reference>
<dbReference type="Proteomes" id="UP000660262">
    <property type="component" value="Unassembled WGS sequence"/>
</dbReference>
<dbReference type="AlphaFoldDB" id="A0A830HF98"/>
<keyword evidence="3" id="KW-1185">Reference proteome</keyword>
<gene>
    <name evidence="2" type="ORF">PPROV_000475300</name>
</gene>
<comment type="caution">
    <text evidence="2">The sequence shown here is derived from an EMBL/GenBank/DDBJ whole genome shotgun (WGS) entry which is preliminary data.</text>
</comment>
<accession>A0A830HF98</accession>
<feature type="compositionally biased region" description="Low complexity" evidence="1">
    <location>
        <begin position="18"/>
        <end position="39"/>
    </location>
</feature>
<evidence type="ECO:0000313" key="2">
    <source>
        <dbReference type="EMBL" id="GHP06006.1"/>
    </source>
</evidence>
<dbReference type="InterPro" id="IPR013320">
    <property type="entry name" value="ConA-like_dom_sf"/>
</dbReference>
<dbReference type="SUPFAM" id="SSF49899">
    <property type="entry name" value="Concanavalin A-like lectins/glucanases"/>
    <property type="match status" value="1"/>
</dbReference>
<sequence>MSHQQSGPSESDPSAQPATATATTGSGSRTSTSAGASTSARDDIALTHTLSELALSPMDRDDEDFHALLLSALELVPTHAPHKSLPLPAILSLAATCKGLQATILGDGTFWKGRCEKIPWYALINHHYNNLSKKLDPFEWYRTWGWAVHVPHDDNNLKVSDDVCSILSGRIITRDEQGRARFTTAVATPTPPQSHFETWLKVDSQTASQSPGIILGCQESGRVKSTSAPARAHAVLAIDTGGCLFTGGFPFSYATTLQMEERPFVADGKWHQVILTYDFYGTQTLMLDGRWIGCQSNHGGLIQQSEGRPFFRTLFGYQVGDGYLQDDDAGVLTRRTFQGELFGASLSVKPQPEGPTSQWNLTRDAVPQSLRKWL</sequence>
<feature type="compositionally biased region" description="Polar residues" evidence="1">
    <location>
        <begin position="1"/>
        <end position="17"/>
    </location>
</feature>
<feature type="region of interest" description="Disordered" evidence="1">
    <location>
        <begin position="1"/>
        <end position="39"/>
    </location>
</feature>